<dbReference type="EMBL" id="RWKW01000098">
    <property type="protein sequence ID" value="RST83931.1"/>
    <property type="molecule type" value="Genomic_DNA"/>
</dbReference>
<gene>
    <name evidence="2" type="ORF">EJC49_21630</name>
</gene>
<dbReference type="RefSeq" id="WP_126702008.1">
    <property type="nucleotide sequence ID" value="NZ_RWKW01000098.1"/>
</dbReference>
<accession>A0A3S0A4Q3</accession>
<evidence type="ECO:0000313" key="2">
    <source>
        <dbReference type="EMBL" id="RST83931.1"/>
    </source>
</evidence>
<proteinExistence type="predicted"/>
<dbReference type="Proteomes" id="UP000278398">
    <property type="component" value="Unassembled WGS sequence"/>
</dbReference>
<comment type="caution">
    <text evidence="2">The sequence shown here is derived from an EMBL/GenBank/DDBJ whole genome shotgun (WGS) entry which is preliminary data.</text>
</comment>
<feature type="region of interest" description="Disordered" evidence="1">
    <location>
        <begin position="37"/>
        <end position="60"/>
    </location>
</feature>
<reference evidence="2 3" key="1">
    <citation type="submission" date="2018-12" db="EMBL/GenBank/DDBJ databases">
        <title>Mesorhizobium carbonis sp. nov., isolated from coal mine water.</title>
        <authorList>
            <person name="Xin W."/>
            <person name="Xu Z."/>
            <person name="Xiang F."/>
            <person name="Zhang J."/>
            <person name="Xi L."/>
            <person name="Liu J."/>
        </authorList>
    </citation>
    <scope>NUCLEOTIDE SEQUENCE [LARGE SCALE GENOMIC DNA]</scope>
    <source>
        <strain evidence="2 3">B2.3</strain>
    </source>
</reference>
<evidence type="ECO:0000256" key="1">
    <source>
        <dbReference type="SAM" id="MobiDB-lite"/>
    </source>
</evidence>
<keyword evidence="3" id="KW-1185">Reference proteome</keyword>
<organism evidence="2 3">
    <name type="scientific">Aquibium carbonis</name>
    <dbReference type="NCBI Taxonomy" id="2495581"/>
    <lineage>
        <taxon>Bacteria</taxon>
        <taxon>Pseudomonadati</taxon>
        <taxon>Pseudomonadota</taxon>
        <taxon>Alphaproteobacteria</taxon>
        <taxon>Hyphomicrobiales</taxon>
        <taxon>Phyllobacteriaceae</taxon>
        <taxon>Aquibium</taxon>
    </lineage>
</organism>
<dbReference type="AlphaFoldDB" id="A0A3S0A4Q3"/>
<evidence type="ECO:0000313" key="3">
    <source>
        <dbReference type="Proteomes" id="UP000278398"/>
    </source>
</evidence>
<dbReference type="OrthoDB" id="9808516at2"/>
<sequence length="60" mass="7049">MRSEPTLDELLDEPIVRMLMASDRVEARHVRRLMDEAQHRDRAAWRNPPRSPEPCRINAG</sequence>
<protein>
    <submittedName>
        <fullName evidence="2">Uncharacterized protein</fullName>
    </submittedName>
</protein>
<name>A0A3S0A4Q3_9HYPH</name>